<dbReference type="InterPro" id="IPR052909">
    <property type="entry name" value="Transposase_6_like"/>
</dbReference>
<proteinExistence type="predicted"/>
<dbReference type="EMBL" id="BAAAZO010000012">
    <property type="protein sequence ID" value="GAA3638170.1"/>
    <property type="molecule type" value="Genomic_DNA"/>
</dbReference>
<comment type="caution">
    <text evidence="2">The sequence shown here is derived from an EMBL/GenBank/DDBJ whole genome shotgun (WGS) entry which is preliminary data.</text>
</comment>
<protein>
    <recommendedName>
        <fullName evidence="1">Insertion element IS402-like domain-containing protein</fullName>
    </recommendedName>
</protein>
<reference evidence="3" key="1">
    <citation type="journal article" date="2019" name="Int. J. Syst. Evol. Microbiol.">
        <title>The Global Catalogue of Microorganisms (GCM) 10K type strain sequencing project: providing services to taxonomists for standard genome sequencing and annotation.</title>
        <authorList>
            <consortium name="The Broad Institute Genomics Platform"/>
            <consortium name="The Broad Institute Genome Sequencing Center for Infectious Disease"/>
            <person name="Wu L."/>
            <person name="Ma J."/>
        </authorList>
    </citation>
    <scope>NUCLEOTIDE SEQUENCE [LARGE SCALE GENOMIC DNA]</scope>
    <source>
        <strain evidence="3">JCM 16902</strain>
    </source>
</reference>
<dbReference type="PANTHER" id="PTHR46637">
    <property type="entry name" value="TIS1421-TRANSPOSASE PROTEIN A"/>
    <property type="match status" value="1"/>
</dbReference>
<sequence length="137" mass="15303">MMLVMEDDVLTDEMWLRLEPLLPVRERRFRHPGRLRADNRAVLEAILWVARTGVGWNRVPTSPFGVSGATCWRRLDEWHEAGVWQRLHEQLLGELRAAGKLDLSVAIVDSSHLKALKGGTMSAPARSIGASPVPSTT</sequence>
<dbReference type="PANTHER" id="PTHR46637:SF1">
    <property type="entry name" value="BLL5188 PROTEIN"/>
    <property type="match status" value="1"/>
</dbReference>
<organism evidence="2 3">
    <name type="scientific">Kineosporia mesophila</name>
    <dbReference type="NCBI Taxonomy" id="566012"/>
    <lineage>
        <taxon>Bacteria</taxon>
        <taxon>Bacillati</taxon>
        <taxon>Actinomycetota</taxon>
        <taxon>Actinomycetes</taxon>
        <taxon>Kineosporiales</taxon>
        <taxon>Kineosporiaceae</taxon>
        <taxon>Kineosporia</taxon>
    </lineage>
</organism>
<dbReference type="Pfam" id="PF13340">
    <property type="entry name" value="DUF4096"/>
    <property type="match status" value="1"/>
</dbReference>
<evidence type="ECO:0000259" key="1">
    <source>
        <dbReference type="Pfam" id="PF13340"/>
    </source>
</evidence>
<gene>
    <name evidence="2" type="ORF">GCM10022223_66390</name>
</gene>
<accession>A0ABP7ARE8</accession>
<dbReference type="Proteomes" id="UP001501074">
    <property type="component" value="Unassembled WGS sequence"/>
</dbReference>
<name>A0ABP7ARE8_9ACTN</name>
<evidence type="ECO:0000313" key="2">
    <source>
        <dbReference type="EMBL" id="GAA3638170.1"/>
    </source>
</evidence>
<keyword evidence="3" id="KW-1185">Reference proteome</keyword>
<dbReference type="InterPro" id="IPR025161">
    <property type="entry name" value="IS402-like_dom"/>
</dbReference>
<feature type="domain" description="Insertion element IS402-like" evidence="1">
    <location>
        <begin position="10"/>
        <end position="88"/>
    </location>
</feature>
<evidence type="ECO:0000313" key="3">
    <source>
        <dbReference type="Proteomes" id="UP001501074"/>
    </source>
</evidence>